<accession>A0A328AJZ8</accession>
<sequence length="271" mass="28278">MAPGPHAYWYVPKTPVSYVKIGVAVWQPAARPRGLRAWIARHFAHRTAAGGELRAVAAASLGLPVPSRVEVTNLTTGAVITVRVDDKAPMRDGVIRLSQDAAQGLGAAPGKPLLVRVRYIAPVMAYGGRAPLRQAMRGPLTPTAPPPVMAAARPTVPPPTIVRIANAHPVPAASVLPRDGALALRPAQEVPRLQTGSIVVQAGAFASLANARRAVDLLKAAGAATIAPLRRGAVVLYRVVLPASGGAANAERLRRQVAEIGFKDARLTSSL</sequence>
<evidence type="ECO:0000313" key="3">
    <source>
        <dbReference type="Proteomes" id="UP000249254"/>
    </source>
</evidence>
<dbReference type="Proteomes" id="UP000249254">
    <property type="component" value="Unassembled WGS sequence"/>
</dbReference>
<dbReference type="SUPFAM" id="SSF110997">
    <property type="entry name" value="Sporulation related repeat"/>
    <property type="match status" value="1"/>
</dbReference>
<comment type="caution">
    <text evidence="2">The sequence shown here is derived from an EMBL/GenBank/DDBJ whole genome shotgun (WGS) entry which is preliminary data.</text>
</comment>
<reference evidence="3" key="1">
    <citation type="submission" date="2018-05" db="EMBL/GenBank/DDBJ databases">
        <authorList>
            <person name="Li X."/>
        </authorList>
    </citation>
    <scope>NUCLEOTIDE SEQUENCE [LARGE SCALE GENOMIC DNA]</scope>
    <source>
        <strain evidence="3">LX32</strain>
    </source>
</reference>
<protein>
    <recommendedName>
        <fullName evidence="1">SPOR domain-containing protein</fullName>
    </recommendedName>
</protein>
<proteinExistence type="predicted"/>
<dbReference type="PANTHER" id="PTHR34183">
    <property type="entry name" value="ENDOLYTIC PEPTIDOGLYCAN TRANSGLYCOSYLASE RLPA"/>
    <property type="match status" value="1"/>
</dbReference>
<gene>
    <name evidence="2" type="ORF">DJ017_09970</name>
</gene>
<dbReference type="Gene3D" id="3.30.70.1070">
    <property type="entry name" value="Sporulation related repeat"/>
    <property type="match status" value="1"/>
</dbReference>
<dbReference type="InterPro" id="IPR007730">
    <property type="entry name" value="SPOR-like_dom"/>
</dbReference>
<dbReference type="InterPro" id="IPR036908">
    <property type="entry name" value="RlpA-like_sf"/>
</dbReference>
<evidence type="ECO:0000259" key="1">
    <source>
        <dbReference type="PROSITE" id="PS51724"/>
    </source>
</evidence>
<organism evidence="2 3">
    <name type="scientific">Phenylobacterium soli</name>
    <dbReference type="NCBI Taxonomy" id="2170551"/>
    <lineage>
        <taxon>Bacteria</taxon>
        <taxon>Pseudomonadati</taxon>
        <taxon>Pseudomonadota</taxon>
        <taxon>Alphaproteobacteria</taxon>
        <taxon>Caulobacterales</taxon>
        <taxon>Caulobacteraceae</taxon>
        <taxon>Phenylobacterium</taxon>
    </lineage>
</organism>
<dbReference type="PROSITE" id="PS51724">
    <property type="entry name" value="SPOR"/>
    <property type="match status" value="1"/>
</dbReference>
<keyword evidence="3" id="KW-1185">Reference proteome</keyword>
<evidence type="ECO:0000313" key="2">
    <source>
        <dbReference type="EMBL" id="RAK54827.1"/>
    </source>
</evidence>
<dbReference type="InterPro" id="IPR036680">
    <property type="entry name" value="SPOR-like_sf"/>
</dbReference>
<dbReference type="GO" id="GO:0042834">
    <property type="term" value="F:peptidoglycan binding"/>
    <property type="evidence" value="ECO:0007669"/>
    <property type="project" value="InterPro"/>
</dbReference>
<dbReference type="GO" id="GO:0009279">
    <property type="term" value="C:cell outer membrane"/>
    <property type="evidence" value="ECO:0007669"/>
    <property type="project" value="TreeGrafter"/>
</dbReference>
<name>A0A328AJZ8_9CAUL</name>
<feature type="domain" description="SPOR" evidence="1">
    <location>
        <begin position="192"/>
        <end position="271"/>
    </location>
</feature>
<dbReference type="PANTHER" id="PTHR34183:SF1">
    <property type="entry name" value="ENDOLYTIC PEPTIDOGLYCAN TRANSGLYCOSYLASE RLPA"/>
    <property type="match status" value="1"/>
</dbReference>
<dbReference type="AlphaFoldDB" id="A0A328AJZ8"/>
<dbReference type="Pfam" id="PF05036">
    <property type="entry name" value="SPOR"/>
    <property type="match status" value="1"/>
</dbReference>
<dbReference type="EMBL" id="QFYQ01000001">
    <property type="protein sequence ID" value="RAK54827.1"/>
    <property type="molecule type" value="Genomic_DNA"/>
</dbReference>
<dbReference type="Gene3D" id="2.40.40.10">
    <property type="entry name" value="RlpA-like domain"/>
    <property type="match status" value="1"/>
</dbReference>